<dbReference type="Proteomes" id="UP000199228">
    <property type="component" value="Unassembled WGS sequence"/>
</dbReference>
<dbReference type="AlphaFoldDB" id="A0A1G6B1U0"/>
<reference evidence="1 2" key="1">
    <citation type="submission" date="2016-10" db="EMBL/GenBank/DDBJ databases">
        <authorList>
            <person name="de Groot N.N."/>
        </authorList>
    </citation>
    <scope>NUCLEOTIDE SEQUENCE [LARGE SCALE GENOMIC DNA]</scope>
    <source>
        <strain evidence="1 2">DSM 3217</strain>
    </source>
</reference>
<dbReference type="RefSeq" id="WP_090172992.1">
    <property type="nucleotide sequence ID" value="NZ_FMXR01000008.1"/>
</dbReference>
<protein>
    <submittedName>
        <fullName evidence="1">Uncharacterized protein</fullName>
    </submittedName>
</protein>
<proteinExistence type="predicted"/>
<evidence type="ECO:0000313" key="2">
    <source>
        <dbReference type="Proteomes" id="UP000199228"/>
    </source>
</evidence>
<dbReference type="STRING" id="1732.SAMN02910417_01061"/>
<organism evidence="1 2">
    <name type="scientific">Eubacterium oxidoreducens</name>
    <dbReference type="NCBI Taxonomy" id="1732"/>
    <lineage>
        <taxon>Bacteria</taxon>
        <taxon>Bacillati</taxon>
        <taxon>Bacillota</taxon>
        <taxon>Clostridia</taxon>
        <taxon>Eubacteriales</taxon>
        <taxon>Eubacteriaceae</taxon>
        <taxon>Eubacterium</taxon>
    </lineage>
</organism>
<dbReference type="EMBL" id="FMXR01000008">
    <property type="protein sequence ID" value="SDB14618.1"/>
    <property type="molecule type" value="Genomic_DNA"/>
</dbReference>
<evidence type="ECO:0000313" key="1">
    <source>
        <dbReference type="EMBL" id="SDB14618.1"/>
    </source>
</evidence>
<gene>
    <name evidence="1" type="ORF">SAMN02910417_01061</name>
</gene>
<accession>A0A1G6B1U0</accession>
<sequence>MHGIDLFGKLVKKDTTLYQFLQQNKSVRLVDNNDNTAKILNKDGCFVDLNLIVTKIWYSTDNADNLINHFEYVVGEHDKWGTYNTVFLDTKDVDYYHFSHLIHSTKAYKNKDLLDIAKEMMPLR</sequence>
<keyword evidence="2" id="KW-1185">Reference proteome</keyword>
<name>A0A1G6B1U0_EUBOX</name>